<dbReference type="AlphaFoldDB" id="A0A834ZU86"/>
<evidence type="ECO:0008006" key="3">
    <source>
        <dbReference type="Google" id="ProtNLM"/>
    </source>
</evidence>
<dbReference type="EMBL" id="JABCRI010000002">
    <property type="protein sequence ID" value="KAF8411353.1"/>
    <property type="molecule type" value="Genomic_DNA"/>
</dbReference>
<dbReference type="InterPro" id="IPR006912">
    <property type="entry name" value="Harbinger_derived_prot"/>
</dbReference>
<dbReference type="Proteomes" id="UP000655225">
    <property type="component" value="Unassembled WGS sequence"/>
</dbReference>
<protein>
    <recommendedName>
        <fullName evidence="3">Nuclease HARBI1</fullName>
    </recommendedName>
</protein>
<name>A0A834ZU86_TETSI</name>
<comment type="caution">
    <text evidence="1">The sequence shown here is derived from an EMBL/GenBank/DDBJ whole genome shotgun (WGS) entry which is preliminary data.</text>
</comment>
<dbReference type="PANTHER" id="PTHR47150:SF7">
    <property type="entry name" value="NUCLEASE"/>
    <property type="match status" value="1"/>
</dbReference>
<gene>
    <name evidence="1" type="ORF">HHK36_003900</name>
</gene>
<evidence type="ECO:0000313" key="2">
    <source>
        <dbReference type="Proteomes" id="UP000655225"/>
    </source>
</evidence>
<proteinExistence type="predicted"/>
<reference evidence="1 2" key="1">
    <citation type="submission" date="2020-04" db="EMBL/GenBank/DDBJ databases">
        <title>Plant Genome Project.</title>
        <authorList>
            <person name="Zhang R.-G."/>
        </authorList>
    </citation>
    <scope>NUCLEOTIDE SEQUENCE [LARGE SCALE GENOMIC DNA]</scope>
    <source>
        <strain evidence="1">YNK0</strain>
        <tissue evidence="1">Leaf</tissue>
    </source>
</reference>
<keyword evidence="2" id="KW-1185">Reference proteome</keyword>
<sequence length="267" mass="30322">MDLLLSDPAPDYELEILVVVALQQEESNADRRTRPRRVGVIGLSSLQKVIATMRMLAYGVAADTVDDYVRISESASIESLRRFVRAVVEAFGEEYLRSPNNDDISRLLAQGEACGFPGMLGRAASPVNYSIDGHDYTMGYYLADDIYPSWSAVAQESARKNVERAFRVLQARFAIVRGPYRFLDLPTLSDIMKVCIIMHNMIVEDERNVYMSYLNYNVIDENTTMSHEGTVELSQIFQNHRRSRDRGIHSQLQANLVEHLWQLQGPL</sequence>
<dbReference type="Pfam" id="PF04827">
    <property type="entry name" value="Plant_tran"/>
    <property type="match status" value="1"/>
</dbReference>
<organism evidence="1 2">
    <name type="scientific">Tetracentron sinense</name>
    <name type="common">Spur-leaf</name>
    <dbReference type="NCBI Taxonomy" id="13715"/>
    <lineage>
        <taxon>Eukaryota</taxon>
        <taxon>Viridiplantae</taxon>
        <taxon>Streptophyta</taxon>
        <taxon>Embryophyta</taxon>
        <taxon>Tracheophyta</taxon>
        <taxon>Spermatophyta</taxon>
        <taxon>Magnoliopsida</taxon>
        <taxon>Trochodendrales</taxon>
        <taxon>Trochodendraceae</taxon>
        <taxon>Tetracentron</taxon>
    </lineage>
</organism>
<dbReference type="PANTHER" id="PTHR47150">
    <property type="entry name" value="OS12G0169200 PROTEIN"/>
    <property type="match status" value="1"/>
</dbReference>
<accession>A0A834ZU86</accession>
<evidence type="ECO:0000313" key="1">
    <source>
        <dbReference type="EMBL" id="KAF8411353.1"/>
    </source>
</evidence>